<protein>
    <submittedName>
        <fullName evidence="3">Putative adhesin</fullName>
    </submittedName>
</protein>
<evidence type="ECO:0000256" key="1">
    <source>
        <dbReference type="SAM" id="MobiDB-lite"/>
    </source>
</evidence>
<gene>
    <name evidence="3" type="ORF">SAMN05660236_4975</name>
</gene>
<dbReference type="EMBL" id="FUZU01000004">
    <property type="protein sequence ID" value="SKC85846.1"/>
    <property type="molecule type" value="Genomic_DNA"/>
</dbReference>
<evidence type="ECO:0000259" key="2">
    <source>
        <dbReference type="Pfam" id="PF13349"/>
    </source>
</evidence>
<dbReference type="RefSeq" id="WP_079689490.1">
    <property type="nucleotide sequence ID" value="NZ_FUZU01000004.1"/>
</dbReference>
<dbReference type="OrthoDB" id="787698at2"/>
<reference evidence="3 4" key="1">
    <citation type="submission" date="2017-02" db="EMBL/GenBank/DDBJ databases">
        <authorList>
            <person name="Peterson S.W."/>
        </authorList>
    </citation>
    <scope>NUCLEOTIDE SEQUENCE [LARGE SCALE GENOMIC DNA]</scope>
    <source>
        <strain evidence="3 4">DSM 25262</strain>
    </source>
</reference>
<keyword evidence="4" id="KW-1185">Reference proteome</keyword>
<dbReference type="Proteomes" id="UP000190961">
    <property type="component" value="Unassembled WGS sequence"/>
</dbReference>
<organism evidence="3 4">
    <name type="scientific">Ohtaekwangia koreensis</name>
    <dbReference type="NCBI Taxonomy" id="688867"/>
    <lineage>
        <taxon>Bacteria</taxon>
        <taxon>Pseudomonadati</taxon>
        <taxon>Bacteroidota</taxon>
        <taxon>Cytophagia</taxon>
        <taxon>Cytophagales</taxon>
        <taxon>Fulvivirgaceae</taxon>
        <taxon>Ohtaekwangia</taxon>
    </lineage>
</organism>
<dbReference type="InterPro" id="IPR025164">
    <property type="entry name" value="Toastrack_DUF4097"/>
</dbReference>
<evidence type="ECO:0000313" key="3">
    <source>
        <dbReference type="EMBL" id="SKC85846.1"/>
    </source>
</evidence>
<sequence length="307" mass="33869">MNQKKENTDYMKNQVLAIALVLITFGLILITSSITNAQSNNEFTVPLSDPSKRGKLKAHLNYGSITVKGTARKDVLVKYKAIEDGDCEDCDDDTQEHDRNHNRNRGENKSKDPKGTEGLRKIGGGGMDLEVTEASNFVKVQSNSWNNKLDLEIEVPSGFDMEVHTYNDGDLMITNVQGELELTNYNGEITALNISGSVVATTYNGEVKVTFDKVKEGAPMSFSTFNGDIDLTFPAALKASFKMKTEQGEIFTGFDMKMTNTGPVQKKDAKSGVYRVTIDDYKRGDVNGGGAEITLKNYNGDIYVRKK</sequence>
<name>A0A1T5MC83_9BACT</name>
<feature type="domain" description="DUF4097" evidence="2">
    <location>
        <begin position="158"/>
        <end position="279"/>
    </location>
</feature>
<proteinExistence type="predicted"/>
<feature type="region of interest" description="Disordered" evidence="1">
    <location>
        <begin position="87"/>
        <end position="121"/>
    </location>
</feature>
<feature type="compositionally biased region" description="Basic and acidic residues" evidence="1">
    <location>
        <begin position="96"/>
        <end position="120"/>
    </location>
</feature>
<dbReference type="STRING" id="688867.SAMN05660236_4975"/>
<accession>A0A1T5MC83</accession>
<evidence type="ECO:0000313" key="4">
    <source>
        <dbReference type="Proteomes" id="UP000190961"/>
    </source>
</evidence>
<dbReference type="Pfam" id="PF13349">
    <property type="entry name" value="DUF4097"/>
    <property type="match status" value="1"/>
</dbReference>
<dbReference type="AlphaFoldDB" id="A0A1T5MC83"/>